<evidence type="ECO:0000256" key="8">
    <source>
        <dbReference type="ARBA" id="ARBA00022729"/>
    </source>
</evidence>
<evidence type="ECO:0000259" key="19">
    <source>
        <dbReference type="PROSITE" id="PS50089"/>
    </source>
</evidence>
<dbReference type="Proteomes" id="UP001190926">
    <property type="component" value="Unassembled WGS sequence"/>
</dbReference>
<evidence type="ECO:0000256" key="12">
    <source>
        <dbReference type="ARBA" id="ARBA00022989"/>
    </source>
</evidence>
<evidence type="ECO:0000256" key="5">
    <source>
        <dbReference type="ARBA" id="ARBA00022679"/>
    </source>
</evidence>
<keyword evidence="7" id="KW-0479">Metal-binding</keyword>
<evidence type="ECO:0000256" key="4">
    <source>
        <dbReference type="ARBA" id="ARBA00012483"/>
    </source>
</evidence>
<keyword evidence="6 17" id="KW-0812">Transmembrane</keyword>
<reference evidence="20 21" key="1">
    <citation type="journal article" date="2021" name="Nat. Commun.">
        <title>Incipient diploidization of the medicinal plant Perilla within 10,000 years.</title>
        <authorList>
            <person name="Zhang Y."/>
            <person name="Shen Q."/>
            <person name="Leng L."/>
            <person name="Zhang D."/>
            <person name="Chen S."/>
            <person name="Shi Y."/>
            <person name="Ning Z."/>
            <person name="Chen S."/>
        </authorList>
    </citation>
    <scope>NUCLEOTIDE SEQUENCE [LARGE SCALE GENOMIC DNA]</scope>
    <source>
        <strain evidence="21">cv. PC099</strain>
    </source>
</reference>
<evidence type="ECO:0000313" key="21">
    <source>
        <dbReference type="Proteomes" id="UP001190926"/>
    </source>
</evidence>
<dbReference type="InterPro" id="IPR025287">
    <property type="entry name" value="WAK_GUB"/>
</dbReference>
<evidence type="ECO:0000256" key="11">
    <source>
        <dbReference type="ARBA" id="ARBA00022833"/>
    </source>
</evidence>
<feature type="region of interest" description="Disordered" evidence="16">
    <location>
        <begin position="375"/>
        <end position="397"/>
    </location>
</feature>
<dbReference type="PROSITE" id="PS50089">
    <property type="entry name" value="ZF_RING_2"/>
    <property type="match status" value="1"/>
</dbReference>
<evidence type="ECO:0000256" key="18">
    <source>
        <dbReference type="SAM" id="SignalP"/>
    </source>
</evidence>
<keyword evidence="9 15" id="KW-0863">Zinc-finger</keyword>
<evidence type="ECO:0000256" key="3">
    <source>
        <dbReference type="ARBA" id="ARBA00004906"/>
    </source>
</evidence>
<evidence type="ECO:0000256" key="9">
    <source>
        <dbReference type="ARBA" id="ARBA00022771"/>
    </source>
</evidence>
<comment type="catalytic activity">
    <reaction evidence="1">
        <text>S-ubiquitinyl-[E2 ubiquitin-conjugating enzyme]-L-cysteine + [acceptor protein]-L-lysine = [E2 ubiquitin-conjugating enzyme]-L-cysteine + N(6)-ubiquitinyl-[acceptor protein]-L-lysine.</text>
        <dbReference type="EC" id="2.3.2.27"/>
    </reaction>
</comment>
<evidence type="ECO:0000256" key="2">
    <source>
        <dbReference type="ARBA" id="ARBA00004167"/>
    </source>
</evidence>
<dbReference type="InterPro" id="IPR013083">
    <property type="entry name" value="Znf_RING/FYVE/PHD"/>
</dbReference>
<evidence type="ECO:0000256" key="1">
    <source>
        <dbReference type="ARBA" id="ARBA00000900"/>
    </source>
</evidence>
<sequence length="397" mass="43781">MEKTPQIFLILSSSIVLFLTIPGQTADLCKPDSCHATRGPKIRFPFRLKGRQLPRCGYPGFDLHCNARNQTILSLPRSGEFIVDYIDYKASALFIDDPGLCLSNRALNFSLSGSPFEATHLNSFGILNCSDDLTTDDMPMDYYVVLPCLSTANNTVAAVDVDFPAEMVPPPCRRVANISVPPWYSDFYWGSIGSKEDFELRWSQPACGRCERRGGLCGFTKDSGLEIGCSKSSVTGLPRGAKYAVIIGVGIPGLLGMIALTCYTCNKIRMVRHQRRRLNNELPTISFDRQSMVRATSGLELPTIESYPKTVLGQSRRLPNPSNDTCSICLSDYQPKETLKSIPECNHYFHASCIDEWLKLNGTCPLCRNSPEISSLVTPSSSSSSSSPSSTTSNHHY</sequence>
<evidence type="ECO:0000256" key="13">
    <source>
        <dbReference type="ARBA" id="ARBA00023136"/>
    </source>
</evidence>
<name>A0AAD4ITZ9_PERFH</name>
<comment type="pathway">
    <text evidence="3">Protein modification; protein ubiquitination.</text>
</comment>
<evidence type="ECO:0000256" key="16">
    <source>
        <dbReference type="SAM" id="MobiDB-lite"/>
    </source>
</evidence>
<dbReference type="GO" id="GO:0061630">
    <property type="term" value="F:ubiquitin protein ligase activity"/>
    <property type="evidence" value="ECO:0007669"/>
    <property type="project" value="UniProtKB-EC"/>
</dbReference>
<dbReference type="EMBL" id="SDAM02002078">
    <property type="protein sequence ID" value="KAH6821522.1"/>
    <property type="molecule type" value="Genomic_DNA"/>
</dbReference>
<feature type="domain" description="RING-type" evidence="19">
    <location>
        <begin position="326"/>
        <end position="368"/>
    </location>
</feature>
<feature type="signal peptide" evidence="18">
    <location>
        <begin position="1"/>
        <end position="25"/>
    </location>
</feature>
<organism evidence="20 21">
    <name type="scientific">Perilla frutescens var. hirtella</name>
    <name type="common">Perilla citriodora</name>
    <name type="synonym">Perilla setoyensis</name>
    <dbReference type="NCBI Taxonomy" id="608512"/>
    <lineage>
        <taxon>Eukaryota</taxon>
        <taxon>Viridiplantae</taxon>
        <taxon>Streptophyta</taxon>
        <taxon>Embryophyta</taxon>
        <taxon>Tracheophyta</taxon>
        <taxon>Spermatophyta</taxon>
        <taxon>Magnoliopsida</taxon>
        <taxon>eudicotyledons</taxon>
        <taxon>Gunneridae</taxon>
        <taxon>Pentapetalae</taxon>
        <taxon>asterids</taxon>
        <taxon>lamiids</taxon>
        <taxon>Lamiales</taxon>
        <taxon>Lamiaceae</taxon>
        <taxon>Nepetoideae</taxon>
        <taxon>Elsholtzieae</taxon>
        <taxon>Perilla</taxon>
    </lineage>
</organism>
<evidence type="ECO:0000256" key="17">
    <source>
        <dbReference type="SAM" id="Phobius"/>
    </source>
</evidence>
<evidence type="ECO:0000313" key="20">
    <source>
        <dbReference type="EMBL" id="KAH6821522.1"/>
    </source>
</evidence>
<feature type="transmembrane region" description="Helical" evidence="17">
    <location>
        <begin position="243"/>
        <end position="266"/>
    </location>
</feature>
<dbReference type="InterPro" id="IPR046948">
    <property type="entry name" value="ATL20-22-like"/>
</dbReference>
<dbReference type="Pfam" id="PF13947">
    <property type="entry name" value="GUB_WAK_bind"/>
    <property type="match status" value="1"/>
</dbReference>
<dbReference type="PANTHER" id="PTHR46279:SF31">
    <property type="entry name" value="RING-H2 FINGER PROTEIN ATL20-LIKE ISOFORM X1"/>
    <property type="match status" value="1"/>
</dbReference>
<keyword evidence="11" id="KW-0862">Zinc</keyword>
<protein>
    <recommendedName>
        <fullName evidence="4">RING-type E3 ubiquitin transferase</fullName>
        <ecNumber evidence="4">2.3.2.27</ecNumber>
    </recommendedName>
</protein>
<keyword evidence="21" id="KW-1185">Reference proteome</keyword>
<keyword evidence="13 17" id="KW-0472">Membrane</keyword>
<keyword evidence="12 17" id="KW-1133">Transmembrane helix</keyword>
<evidence type="ECO:0000256" key="14">
    <source>
        <dbReference type="ARBA" id="ARBA00024209"/>
    </source>
</evidence>
<proteinExistence type="inferred from homology"/>
<keyword evidence="8 18" id="KW-0732">Signal</keyword>
<feature type="chain" id="PRO_5041896814" description="RING-type E3 ubiquitin transferase" evidence="18">
    <location>
        <begin position="26"/>
        <end position="397"/>
    </location>
</feature>
<evidence type="ECO:0000256" key="7">
    <source>
        <dbReference type="ARBA" id="ARBA00022723"/>
    </source>
</evidence>
<dbReference type="SUPFAM" id="SSF57850">
    <property type="entry name" value="RING/U-box"/>
    <property type="match status" value="1"/>
</dbReference>
<evidence type="ECO:0000256" key="10">
    <source>
        <dbReference type="ARBA" id="ARBA00022786"/>
    </source>
</evidence>
<dbReference type="GO" id="GO:0016020">
    <property type="term" value="C:membrane"/>
    <property type="evidence" value="ECO:0007669"/>
    <property type="project" value="UniProtKB-SubCell"/>
</dbReference>
<evidence type="ECO:0000256" key="15">
    <source>
        <dbReference type="PROSITE-ProRule" id="PRU00175"/>
    </source>
</evidence>
<gene>
    <name evidence="20" type="ORF">C2S53_019102</name>
</gene>
<keyword evidence="10" id="KW-0833">Ubl conjugation pathway</keyword>
<dbReference type="Pfam" id="PF13639">
    <property type="entry name" value="zf-RING_2"/>
    <property type="match status" value="1"/>
</dbReference>
<comment type="similarity">
    <text evidence="14">Belongs to the RING-type zinc finger family. ATL subfamily.</text>
</comment>
<dbReference type="InterPro" id="IPR001841">
    <property type="entry name" value="Znf_RING"/>
</dbReference>
<dbReference type="EC" id="2.3.2.27" evidence="4"/>
<dbReference type="SMART" id="SM00184">
    <property type="entry name" value="RING"/>
    <property type="match status" value="1"/>
</dbReference>
<evidence type="ECO:0000256" key="6">
    <source>
        <dbReference type="ARBA" id="ARBA00022692"/>
    </source>
</evidence>
<comment type="caution">
    <text evidence="20">The sequence shown here is derived from an EMBL/GenBank/DDBJ whole genome shotgun (WGS) entry which is preliminary data.</text>
</comment>
<dbReference type="GO" id="GO:0008270">
    <property type="term" value="F:zinc ion binding"/>
    <property type="evidence" value="ECO:0007669"/>
    <property type="project" value="UniProtKB-KW"/>
</dbReference>
<dbReference type="CDD" id="cd16461">
    <property type="entry name" value="RING-H2_EL5-like"/>
    <property type="match status" value="1"/>
</dbReference>
<dbReference type="Gene3D" id="3.30.40.10">
    <property type="entry name" value="Zinc/RING finger domain, C3HC4 (zinc finger)"/>
    <property type="match status" value="1"/>
</dbReference>
<accession>A0AAD4ITZ9</accession>
<dbReference type="PANTHER" id="PTHR46279">
    <property type="entry name" value="RING/U-BOX SUPERFAMILY PROTEIN"/>
    <property type="match status" value="1"/>
</dbReference>
<comment type="subcellular location">
    <subcellularLocation>
        <location evidence="2">Membrane</location>
        <topology evidence="2">Single-pass membrane protein</topology>
    </subcellularLocation>
</comment>
<keyword evidence="5" id="KW-0808">Transferase</keyword>
<dbReference type="GO" id="GO:0030247">
    <property type="term" value="F:polysaccharide binding"/>
    <property type="evidence" value="ECO:0007669"/>
    <property type="project" value="InterPro"/>
</dbReference>
<dbReference type="AlphaFoldDB" id="A0AAD4ITZ9"/>